<reference evidence="1" key="1">
    <citation type="submission" date="2022-11" db="EMBL/GenBank/DDBJ databases">
        <authorList>
            <person name="Scott C."/>
            <person name="Bruce N."/>
        </authorList>
    </citation>
    <scope>NUCLEOTIDE SEQUENCE</scope>
</reference>
<dbReference type="AlphaFoldDB" id="A0A9P1H173"/>
<sequence length="258" mass="27680">MTSTNSLSFTTYVEIEIDEDCDFDGDRISTITECVAPEALTVTDCAVTDVATITECVATEALTITECVATEALTVTDCAVTDVATITNCTATEVTTITECTATEGPTVTAGDQGWIVAQVGAHPEPAGVTEDQSSGSGEYAYFFRASEDGQRDRVTIMQSMSLCQGVTYQASLLVRFTEVTDAAISLLINDEPIAAQGWITDTAYQPARFRNDGVFVAPADSAILRITISFQELPADRIRQINIDNVVVKPYELEAQP</sequence>
<gene>
    <name evidence="1" type="ORF">PPNO1_LOCUS3293</name>
</gene>
<proteinExistence type="predicted"/>
<comment type="caution">
    <text evidence="1">The sequence shown here is derived from an EMBL/GenBank/DDBJ whole genome shotgun (WGS) entry which is preliminary data.</text>
</comment>
<name>A0A9P1H173_9PEZI</name>
<organism evidence="1 2">
    <name type="scientific">Parascedosporium putredinis</name>
    <dbReference type="NCBI Taxonomy" id="1442378"/>
    <lineage>
        <taxon>Eukaryota</taxon>
        <taxon>Fungi</taxon>
        <taxon>Dikarya</taxon>
        <taxon>Ascomycota</taxon>
        <taxon>Pezizomycotina</taxon>
        <taxon>Sordariomycetes</taxon>
        <taxon>Hypocreomycetidae</taxon>
        <taxon>Microascales</taxon>
        <taxon>Microascaceae</taxon>
        <taxon>Parascedosporium</taxon>
    </lineage>
</organism>
<keyword evidence="2" id="KW-1185">Reference proteome</keyword>
<evidence type="ECO:0000313" key="1">
    <source>
        <dbReference type="EMBL" id="CAI4213545.1"/>
    </source>
</evidence>
<protein>
    <submittedName>
        <fullName evidence="1">Uncharacterized protein</fullName>
    </submittedName>
</protein>
<dbReference type="Proteomes" id="UP000838763">
    <property type="component" value="Unassembled WGS sequence"/>
</dbReference>
<evidence type="ECO:0000313" key="2">
    <source>
        <dbReference type="Proteomes" id="UP000838763"/>
    </source>
</evidence>
<dbReference type="EMBL" id="CALLCH030000008">
    <property type="protein sequence ID" value="CAI4213545.1"/>
    <property type="molecule type" value="Genomic_DNA"/>
</dbReference>
<accession>A0A9P1H173</accession>